<evidence type="ECO:0000256" key="3">
    <source>
        <dbReference type="ARBA" id="ARBA00022531"/>
    </source>
</evidence>
<keyword evidence="2" id="KW-0150">Chloroplast</keyword>
<dbReference type="GO" id="GO:0009765">
    <property type="term" value="P:photosynthesis, light harvesting"/>
    <property type="evidence" value="ECO:0007669"/>
    <property type="project" value="InterPro"/>
</dbReference>
<dbReference type="Pfam" id="PF00504">
    <property type="entry name" value="Chloroa_b-bind"/>
    <property type="match status" value="1"/>
</dbReference>
<name>A0A7S0PWE2_9EUKA</name>
<dbReference type="Gene3D" id="1.10.3460.10">
    <property type="entry name" value="Chlorophyll a/b binding protein domain"/>
    <property type="match status" value="1"/>
</dbReference>
<gene>
    <name evidence="6" type="ORF">CPEL01642_LOCUS3316</name>
</gene>
<reference evidence="6" key="1">
    <citation type="submission" date="2021-01" db="EMBL/GenBank/DDBJ databases">
        <authorList>
            <person name="Corre E."/>
            <person name="Pelletier E."/>
            <person name="Niang G."/>
            <person name="Scheremetjew M."/>
            <person name="Finn R."/>
            <person name="Kale V."/>
            <person name="Holt S."/>
            <person name="Cochrane G."/>
            <person name="Meng A."/>
            <person name="Brown T."/>
            <person name="Cohen L."/>
        </authorList>
    </citation>
    <scope>NUCLEOTIDE SEQUENCE</scope>
    <source>
        <strain evidence="6">PLY182g</strain>
    </source>
</reference>
<dbReference type="GO" id="GO:0009507">
    <property type="term" value="C:chloroplast"/>
    <property type="evidence" value="ECO:0007669"/>
    <property type="project" value="UniProtKB-SubCell"/>
</dbReference>
<dbReference type="EMBL" id="HBEY01006777">
    <property type="protein sequence ID" value="CAD8599986.1"/>
    <property type="molecule type" value="Transcribed_RNA"/>
</dbReference>
<feature type="binding site" evidence="5">
    <location>
        <position position="206"/>
    </location>
    <ligand>
        <name>chlorophyll a</name>
        <dbReference type="ChEBI" id="CHEBI:58416"/>
        <label>1</label>
    </ligand>
</feature>
<evidence type="ECO:0000256" key="2">
    <source>
        <dbReference type="ARBA" id="ARBA00022528"/>
    </source>
</evidence>
<dbReference type="GO" id="GO:0016020">
    <property type="term" value="C:membrane"/>
    <property type="evidence" value="ECO:0007669"/>
    <property type="project" value="InterPro"/>
</dbReference>
<dbReference type="AlphaFoldDB" id="A0A7S0PWE2"/>
<sequence>MAALALLAGSPAYAPARLAVAHTQPQCRVQMAGPMYDAPLAPSGMGQEFINSERKPLSEYVGSSVELGDKPWDPWSLTELWKVSANNPDVAWLREAELKHGRLSMLAFAGVLATNGGLHLPGEFWTDSDWTTALGSTFGKNSGGMTQIVAAIGIIEGTSSKGLFDLWLGNTEKREPGNLGFDPLKLMPPTPVAADKMRLKELKNGRMAMIAMAGFASNHFIPGSVPGLQGFLP</sequence>
<protein>
    <recommendedName>
        <fullName evidence="7">Light harvesting protein</fullName>
    </recommendedName>
</protein>
<evidence type="ECO:0000256" key="4">
    <source>
        <dbReference type="ARBA" id="ARBA00022640"/>
    </source>
</evidence>
<feature type="binding site" evidence="5">
    <location>
        <position position="200"/>
    </location>
    <ligand>
        <name>chlorophyll a</name>
        <dbReference type="ChEBI" id="CHEBI:58416"/>
        <label>1</label>
    </ligand>
</feature>
<keyword evidence="4" id="KW-0934">Plastid</keyword>
<feature type="binding site" description="axial binding residue" evidence="5">
    <location>
        <position position="102"/>
    </location>
    <ligand>
        <name>chlorophyll a</name>
        <dbReference type="ChEBI" id="CHEBI:58416"/>
        <label>1</label>
    </ligand>
    <ligandPart>
        <name>Mg</name>
        <dbReference type="ChEBI" id="CHEBI:25107"/>
    </ligandPart>
</feature>
<keyword evidence="3" id="KW-0602">Photosynthesis</keyword>
<feature type="binding site" evidence="5">
    <location>
        <position position="204"/>
    </location>
    <ligand>
        <name>chlorophyll a</name>
        <dbReference type="ChEBI" id="CHEBI:58416"/>
        <label>1</label>
    </ligand>
</feature>
<accession>A0A7S0PWE2</accession>
<evidence type="ECO:0008006" key="7">
    <source>
        <dbReference type="Google" id="ProtNLM"/>
    </source>
</evidence>
<evidence type="ECO:0000256" key="1">
    <source>
        <dbReference type="ARBA" id="ARBA00004229"/>
    </source>
</evidence>
<dbReference type="InterPro" id="IPR022796">
    <property type="entry name" value="Chloroa_b-bind"/>
</dbReference>
<keyword evidence="5" id="KW-0148">Chlorophyll</keyword>
<comment type="subcellular location">
    <subcellularLocation>
        <location evidence="1">Plastid</location>
        <location evidence="1">Chloroplast</location>
    </subcellularLocation>
</comment>
<feature type="binding site" evidence="5">
    <location>
        <position position="72"/>
    </location>
    <ligand>
        <name>chlorophyll a</name>
        <dbReference type="ChEBI" id="CHEBI:58416"/>
        <label>1</label>
    </ligand>
</feature>
<feature type="binding site" evidence="5">
    <location>
        <position position="168"/>
    </location>
    <ligand>
        <name>chlorophyll b</name>
        <dbReference type="ChEBI" id="CHEBI:61721"/>
        <label>4</label>
    </ligand>
</feature>
<evidence type="ECO:0000313" key="6">
    <source>
        <dbReference type="EMBL" id="CAD8599986.1"/>
    </source>
</evidence>
<evidence type="ECO:0000256" key="5">
    <source>
        <dbReference type="PIRSR" id="PIRSR601344-1"/>
    </source>
</evidence>
<dbReference type="PANTHER" id="PTHR21649">
    <property type="entry name" value="CHLOROPHYLL A/B BINDING PROTEIN"/>
    <property type="match status" value="1"/>
</dbReference>
<organism evidence="6">
    <name type="scientific">Coccolithus braarudii</name>
    <dbReference type="NCBI Taxonomy" id="221442"/>
    <lineage>
        <taxon>Eukaryota</taxon>
        <taxon>Haptista</taxon>
        <taxon>Haptophyta</taxon>
        <taxon>Prymnesiophyceae</taxon>
        <taxon>Coccolithales</taxon>
        <taxon>Coccolithaceae</taxon>
        <taxon>Coccolithus</taxon>
    </lineage>
</organism>
<proteinExistence type="predicted"/>
<dbReference type="GO" id="GO:0016168">
    <property type="term" value="F:chlorophyll binding"/>
    <property type="evidence" value="ECO:0007669"/>
    <property type="project" value="UniProtKB-KW"/>
</dbReference>
<feature type="binding site" evidence="5">
    <location>
        <position position="100"/>
    </location>
    <ligand>
        <name>chlorophyll a</name>
        <dbReference type="ChEBI" id="CHEBI:58416"/>
        <label>1</label>
    </ligand>
</feature>
<feature type="binding site" evidence="5">
    <location>
        <position position="97"/>
    </location>
    <ligand>
        <name>chlorophyll a</name>
        <dbReference type="ChEBI" id="CHEBI:58416"/>
        <label>1</label>
    </ligand>
</feature>
<feature type="binding site" evidence="5">
    <location>
        <position position="201"/>
    </location>
    <ligand>
        <name>chlorophyll a</name>
        <dbReference type="ChEBI" id="CHEBI:58416"/>
        <label>1</label>
    </ligand>
</feature>
<keyword evidence="5" id="KW-0157">Chromophore</keyword>
<dbReference type="InterPro" id="IPR001344">
    <property type="entry name" value="Chloro_AB-bd_pln"/>
</dbReference>
<dbReference type="SUPFAM" id="SSF103511">
    <property type="entry name" value="Chlorophyll a-b binding protein"/>
    <property type="match status" value="1"/>
</dbReference>